<reference evidence="1 2" key="1">
    <citation type="journal article" date="2020" name="Insects">
        <title>Bacteria Belonging to Pseudomonas typographi sp. nov. from the Bark Beetle Ips typographus Have Genomic Potential to Aid in the Host Ecology.</title>
        <authorList>
            <person name="Peral-Aranega E."/>
            <person name="Saati-Santamaria Z."/>
            <person name="Kolarik M."/>
            <person name="Rivas R."/>
            <person name="Garcia-Fraile P."/>
        </authorList>
    </citation>
    <scope>NUCLEOTIDE SEQUENCE [LARGE SCALE GENOMIC DNA]</scope>
    <source>
        <strain evidence="1 2">CA3A</strain>
    </source>
</reference>
<dbReference type="Gene3D" id="3.40.50.300">
    <property type="entry name" value="P-loop containing nucleotide triphosphate hydrolases"/>
    <property type="match status" value="1"/>
</dbReference>
<dbReference type="EMBL" id="JAAOCA010000030">
    <property type="protein sequence ID" value="MBD1601146.1"/>
    <property type="molecule type" value="Genomic_DNA"/>
</dbReference>
<evidence type="ECO:0008006" key="3">
    <source>
        <dbReference type="Google" id="ProtNLM"/>
    </source>
</evidence>
<sequence length="515" mass="59304">MKRADMDGLREVISENLRVQLGNAPLDYVSVGTALQDAKSRQNHAIFARRGCGKTLLLHHSSRTLKPDLKSVYLNCEDFKRHSFPNVLIEILASIFRELDRNLTGWFGKKRELKKIVSEILEKLRELQVSADIQDEQIKRKNSSEGTATLEAGFDIDHVKLGGKNEAKEREETERSFSIHTEKLQELDRWLPRLKEYLRDIFKQSRVVKGLLLQIDDLYHLKRTDQAFVVDYVHRLCKDLPIYFKIATLRHSSTLYVDREGQPIGAQERHDYQPIDIDYTFSNFKKTEDQNRAILVQFGEQAGLKPQDIEGLFKGEGFARLVMAGGGVPRDVLSLFLELLNDVDVDGTKKIGKDEVRLLSRNNFERKIEELKQDSKADEQDDLIKGIYLIRTFCLDKKSNIFVIEERILQQNDTWRALIYRLLDYRIIHNCGTALTHKSVPGTYQAFAVDIGSYAHFRKLEKRFNEIDVSDPGAKERMRSAPILEPIKLDGLLGSLPANLEQSLLEEDGEEFEDQ</sequence>
<comment type="caution">
    <text evidence="1">The sequence shown here is derived from an EMBL/GenBank/DDBJ whole genome shotgun (WGS) entry which is preliminary data.</text>
</comment>
<name>A0ABR7Z768_9PSED</name>
<organism evidence="1 2">
    <name type="scientific">Pseudomonas typographi</name>
    <dbReference type="NCBI Taxonomy" id="2715964"/>
    <lineage>
        <taxon>Bacteria</taxon>
        <taxon>Pseudomonadati</taxon>
        <taxon>Pseudomonadota</taxon>
        <taxon>Gammaproteobacteria</taxon>
        <taxon>Pseudomonadales</taxon>
        <taxon>Pseudomonadaceae</taxon>
        <taxon>Pseudomonas</taxon>
    </lineage>
</organism>
<evidence type="ECO:0000313" key="1">
    <source>
        <dbReference type="EMBL" id="MBD1601146.1"/>
    </source>
</evidence>
<gene>
    <name evidence="1" type="ORF">HAQ05_20920</name>
</gene>
<dbReference type="InterPro" id="IPR018247">
    <property type="entry name" value="EF_Hand_1_Ca_BS"/>
</dbReference>
<dbReference type="Proteomes" id="UP000805841">
    <property type="component" value="Unassembled WGS sequence"/>
</dbReference>
<keyword evidence="2" id="KW-1185">Reference proteome</keyword>
<evidence type="ECO:0000313" key="2">
    <source>
        <dbReference type="Proteomes" id="UP000805841"/>
    </source>
</evidence>
<dbReference type="RefSeq" id="WP_190424117.1">
    <property type="nucleotide sequence ID" value="NZ_JAAOCA010000030.1"/>
</dbReference>
<dbReference type="InterPro" id="IPR027417">
    <property type="entry name" value="P-loop_NTPase"/>
</dbReference>
<dbReference type="SUPFAM" id="SSF52540">
    <property type="entry name" value="P-loop containing nucleoside triphosphate hydrolases"/>
    <property type="match status" value="1"/>
</dbReference>
<protein>
    <recommendedName>
        <fullName evidence="3">EF-hand domain-containing protein</fullName>
    </recommendedName>
</protein>
<dbReference type="PROSITE" id="PS00018">
    <property type="entry name" value="EF_HAND_1"/>
    <property type="match status" value="1"/>
</dbReference>
<accession>A0ABR7Z768</accession>
<proteinExistence type="predicted"/>